<dbReference type="FunFam" id="3.30.565.10:FF:000010">
    <property type="entry name" value="Sensor histidine kinase RcsC"/>
    <property type="match status" value="1"/>
</dbReference>
<dbReference type="CDD" id="cd00130">
    <property type="entry name" value="PAS"/>
    <property type="match status" value="1"/>
</dbReference>
<dbReference type="AlphaFoldDB" id="K9W434"/>
<evidence type="ECO:0000256" key="8">
    <source>
        <dbReference type="ARBA" id="ARBA00074306"/>
    </source>
</evidence>
<dbReference type="PRINTS" id="PR00344">
    <property type="entry name" value="BCTRLSENSOR"/>
</dbReference>
<dbReference type="InterPro" id="IPR003661">
    <property type="entry name" value="HisK_dim/P_dom"/>
</dbReference>
<feature type="domain" description="Histidine kinase" evidence="10">
    <location>
        <begin position="228"/>
        <end position="447"/>
    </location>
</feature>
<dbReference type="Pfam" id="PF13426">
    <property type="entry name" value="PAS_9"/>
    <property type="match status" value="1"/>
</dbReference>
<dbReference type="PROSITE" id="PS50113">
    <property type="entry name" value="PAC"/>
    <property type="match status" value="1"/>
</dbReference>
<comment type="similarity">
    <text evidence="2">In the N-terminal section; belongs to the phytochrome family.</text>
</comment>
<dbReference type="InterPro" id="IPR005467">
    <property type="entry name" value="His_kinase_dom"/>
</dbReference>
<dbReference type="Proteomes" id="UP000010472">
    <property type="component" value="Chromosome"/>
</dbReference>
<keyword evidence="14" id="KW-1185">Reference proteome</keyword>
<evidence type="ECO:0000256" key="4">
    <source>
        <dbReference type="ARBA" id="ARBA00022553"/>
    </source>
</evidence>
<dbReference type="EMBL" id="CP003620">
    <property type="protein sequence ID" value="AFZ14205.1"/>
    <property type="molecule type" value="Genomic_DNA"/>
</dbReference>
<dbReference type="PROSITE" id="PS50109">
    <property type="entry name" value="HIS_KIN"/>
    <property type="match status" value="1"/>
</dbReference>
<dbReference type="SMART" id="SM00086">
    <property type="entry name" value="PAC"/>
    <property type="match status" value="1"/>
</dbReference>
<keyword evidence="4" id="KW-0597">Phosphoprotein</keyword>
<dbReference type="Gene3D" id="3.30.565.10">
    <property type="entry name" value="Histidine kinase-like ATPase, C-terminal domain"/>
    <property type="match status" value="1"/>
</dbReference>
<keyword evidence="7" id="KW-0902">Two-component regulatory system</keyword>
<reference evidence="13 14" key="1">
    <citation type="submission" date="2012-06" db="EMBL/GenBank/DDBJ databases">
        <title>Finished chromosome of genome of Crinalium epipsammum PCC 9333.</title>
        <authorList>
            <consortium name="US DOE Joint Genome Institute"/>
            <person name="Gugger M."/>
            <person name="Coursin T."/>
            <person name="Rippka R."/>
            <person name="Tandeau De Marsac N."/>
            <person name="Huntemann M."/>
            <person name="Wei C.-L."/>
            <person name="Han J."/>
            <person name="Detter J.C."/>
            <person name="Han C."/>
            <person name="Tapia R."/>
            <person name="Davenport K."/>
            <person name="Daligault H."/>
            <person name="Erkkila T."/>
            <person name="Gu W."/>
            <person name="Munk A.C.C."/>
            <person name="Teshima H."/>
            <person name="Xu Y."/>
            <person name="Chain P."/>
            <person name="Chen A."/>
            <person name="Krypides N."/>
            <person name="Mavromatis K."/>
            <person name="Markowitz V."/>
            <person name="Szeto E."/>
            <person name="Ivanova N."/>
            <person name="Mikhailova N."/>
            <person name="Ovchinnikova G."/>
            <person name="Pagani I."/>
            <person name="Pati A."/>
            <person name="Goodwin L."/>
            <person name="Peters L."/>
            <person name="Pitluck S."/>
            <person name="Woyke T."/>
            <person name="Kerfeld C."/>
        </authorList>
    </citation>
    <scope>NUCLEOTIDE SEQUENCE [LARGE SCALE GENOMIC DNA]</scope>
    <source>
        <strain evidence="13 14">PCC 9333</strain>
    </source>
</reference>
<evidence type="ECO:0000256" key="7">
    <source>
        <dbReference type="ARBA" id="ARBA00023012"/>
    </source>
</evidence>
<evidence type="ECO:0000256" key="1">
    <source>
        <dbReference type="ARBA" id="ARBA00000085"/>
    </source>
</evidence>
<dbReference type="Pfam" id="PF02518">
    <property type="entry name" value="HATPase_c"/>
    <property type="match status" value="1"/>
</dbReference>
<keyword evidence="9" id="KW-0175">Coiled coil</keyword>
<name>K9W434_9CYAN</name>
<dbReference type="Pfam" id="PF00512">
    <property type="entry name" value="HisKA"/>
    <property type="match status" value="1"/>
</dbReference>
<protein>
    <recommendedName>
        <fullName evidence="8">Circadian input-output histidine kinase CikA</fullName>
        <ecNumber evidence="3">2.7.13.3</ecNumber>
    </recommendedName>
</protein>
<dbReference type="CDD" id="cd16922">
    <property type="entry name" value="HATPase_EvgS-ArcB-TorS-like"/>
    <property type="match status" value="1"/>
</dbReference>
<dbReference type="PANTHER" id="PTHR43047:SF78">
    <property type="entry name" value="SENSORY_REGULATORY PROTEIN RPFC"/>
    <property type="match status" value="1"/>
</dbReference>
<dbReference type="HOGENOM" id="CLU_000445_89_2_3"/>
<dbReference type="PANTHER" id="PTHR43047">
    <property type="entry name" value="TWO-COMPONENT HISTIDINE PROTEIN KINASE"/>
    <property type="match status" value="1"/>
</dbReference>
<proteinExistence type="inferred from homology"/>
<dbReference type="RefSeq" id="WP_015204311.1">
    <property type="nucleotide sequence ID" value="NC_019753.1"/>
</dbReference>
<dbReference type="Gene3D" id="3.30.450.20">
    <property type="entry name" value="PAS domain"/>
    <property type="match status" value="1"/>
</dbReference>
<dbReference type="SUPFAM" id="SSF55785">
    <property type="entry name" value="PYP-like sensor domain (PAS domain)"/>
    <property type="match status" value="1"/>
</dbReference>
<evidence type="ECO:0000256" key="3">
    <source>
        <dbReference type="ARBA" id="ARBA00012438"/>
    </source>
</evidence>
<gene>
    <name evidence="13" type="ORF">Cri9333_3377</name>
</gene>
<evidence type="ECO:0000259" key="12">
    <source>
        <dbReference type="PROSITE" id="PS50113"/>
    </source>
</evidence>
<dbReference type="PROSITE" id="PS50112">
    <property type="entry name" value="PAS"/>
    <property type="match status" value="1"/>
</dbReference>
<dbReference type="CDD" id="cd00082">
    <property type="entry name" value="HisKA"/>
    <property type="match status" value="1"/>
</dbReference>
<evidence type="ECO:0000259" key="11">
    <source>
        <dbReference type="PROSITE" id="PS50112"/>
    </source>
</evidence>
<dbReference type="InterPro" id="IPR001610">
    <property type="entry name" value="PAC"/>
</dbReference>
<dbReference type="OrthoDB" id="459598at2"/>
<comment type="catalytic activity">
    <reaction evidence="1">
        <text>ATP + protein L-histidine = ADP + protein N-phospho-L-histidine.</text>
        <dbReference type="EC" id="2.7.13.3"/>
    </reaction>
</comment>
<dbReference type="NCBIfam" id="TIGR00229">
    <property type="entry name" value="sensory_box"/>
    <property type="match status" value="1"/>
</dbReference>
<dbReference type="EC" id="2.7.13.3" evidence="3"/>
<dbReference type="SUPFAM" id="SSF47384">
    <property type="entry name" value="Homodimeric domain of signal transducing histidine kinase"/>
    <property type="match status" value="1"/>
</dbReference>
<dbReference type="InterPro" id="IPR000700">
    <property type="entry name" value="PAS-assoc_C"/>
</dbReference>
<dbReference type="InterPro" id="IPR000014">
    <property type="entry name" value="PAS"/>
</dbReference>
<dbReference type="SMART" id="SM00387">
    <property type="entry name" value="HATPase_c"/>
    <property type="match status" value="1"/>
</dbReference>
<organism evidence="13 14">
    <name type="scientific">Crinalium epipsammum PCC 9333</name>
    <dbReference type="NCBI Taxonomy" id="1173022"/>
    <lineage>
        <taxon>Bacteria</taxon>
        <taxon>Bacillati</taxon>
        <taxon>Cyanobacteriota</taxon>
        <taxon>Cyanophyceae</taxon>
        <taxon>Gomontiellales</taxon>
        <taxon>Gomontiellaceae</taxon>
        <taxon>Crinalium</taxon>
    </lineage>
</organism>
<evidence type="ECO:0000256" key="2">
    <source>
        <dbReference type="ARBA" id="ARBA00006402"/>
    </source>
</evidence>
<keyword evidence="6 13" id="KW-0418">Kinase</keyword>
<evidence type="ECO:0000313" key="14">
    <source>
        <dbReference type="Proteomes" id="UP000010472"/>
    </source>
</evidence>
<dbReference type="InterPro" id="IPR036097">
    <property type="entry name" value="HisK_dim/P_sf"/>
</dbReference>
<dbReference type="InterPro" id="IPR004358">
    <property type="entry name" value="Sig_transdc_His_kin-like_C"/>
</dbReference>
<dbReference type="SMART" id="SM00091">
    <property type="entry name" value="PAS"/>
    <property type="match status" value="1"/>
</dbReference>
<feature type="domain" description="PAC" evidence="12">
    <location>
        <begin position="155"/>
        <end position="207"/>
    </location>
</feature>
<evidence type="ECO:0000259" key="10">
    <source>
        <dbReference type="PROSITE" id="PS50109"/>
    </source>
</evidence>
<feature type="coiled-coil region" evidence="9">
    <location>
        <begin position="44"/>
        <end position="89"/>
    </location>
</feature>
<evidence type="ECO:0000256" key="6">
    <source>
        <dbReference type="ARBA" id="ARBA00022777"/>
    </source>
</evidence>
<dbReference type="eggNOG" id="COG5002">
    <property type="taxonomic scope" value="Bacteria"/>
</dbReference>
<evidence type="ECO:0000313" key="13">
    <source>
        <dbReference type="EMBL" id="AFZ14205.1"/>
    </source>
</evidence>
<dbReference type="SUPFAM" id="SSF55874">
    <property type="entry name" value="ATPase domain of HSP90 chaperone/DNA topoisomerase II/histidine kinase"/>
    <property type="match status" value="1"/>
</dbReference>
<dbReference type="KEGG" id="cep:Cri9333_3377"/>
<evidence type="ECO:0000256" key="9">
    <source>
        <dbReference type="SAM" id="Coils"/>
    </source>
</evidence>
<dbReference type="InterPro" id="IPR003594">
    <property type="entry name" value="HATPase_dom"/>
</dbReference>
<dbReference type="SMART" id="SM00388">
    <property type="entry name" value="HisKA"/>
    <property type="match status" value="1"/>
</dbReference>
<evidence type="ECO:0000256" key="5">
    <source>
        <dbReference type="ARBA" id="ARBA00022679"/>
    </source>
</evidence>
<accession>K9W434</accession>
<dbReference type="InterPro" id="IPR035965">
    <property type="entry name" value="PAS-like_dom_sf"/>
</dbReference>
<dbReference type="InterPro" id="IPR036890">
    <property type="entry name" value="HATPase_C_sf"/>
</dbReference>
<keyword evidence="5" id="KW-0808">Transferase</keyword>
<dbReference type="GO" id="GO:0000155">
    <property type="term" value="F:phosphorelay sensor kinase activity"/>
    <property type="evidence" value="ECO:0007669"/>
    <property type="project" value="InterPro"/>
</dbReference>
<feature type="domain" description="PAS" evidence="11">
    <location>
        <begin position="82"/>
        <end position="153"/>
    </location>
</feature>
<dbReference type="STRING" id="1173022.Cri9333_3377"/>
<dbReference type="Gene3D" id="1.10.287.130">
    <property type="match status" value="1"/>
</dbReference>
<sequence length="460" mass="52784">MNQQQGAVAVNGEEFFNQIEVVRDRASLVYQEAQRGQFPAPDLLPVAVEELRTALEELQVAEEELRDQNQQLLTTRHQLEVERQRYQDLFEFAPDCYLLTNAQGIITEANHAAAKLFNLPQKYLVNKPLVTFVVEQERHNFVNELLRLQQQERVQEWELVMQARNGLPFDAAITVAAMYNQNGCLIGMRWLVRDITARKQAEEQRRRIEIQNLQLLEESRLKSQFLGIISHELRTPLNAILGFSQVMLRQCDRQLIPQHINMLERILNNGKQLLTVINDILDFSRLQAGRLEFRLEVFNIEQLLTTIVNDFRRSAEQKNLSLQLNITLQNPQVVNDSDRLRQIIVNLLSNAIKFTESGSVLVEVRDFERDKLEIIVKDTGVGISDGEMQHIFKEFRQANQSNTRIPGGTGLGLAITDSLVQLMNGKITVKSELGQGSTFRVELPHSLNLQQSSRVVRTLC</sequence>